<protein>
    <recommendedName>
        <fullName evidence="6">C3H1-type domain-containing protein</fullName>
    </recommendedName>
</protein>
<feature type="region of interest" description="Disordered" evidence="5">
    <location>
        <begin position="306"/>
        <end position="345"/>
    </location>
</feature>
<evidence type="ECO:0000313" key="7">
    <source>
        <dbReference type="EMBL" id="KAJ2679796.1"/>
    </source>
</evidence>
<dbReference type="Proteomes" id="UP001151518">
    <property type="component" value="Unassembled WGS sequence"/>
</dbReference>
<gene>
    <name evidence="7" type="ORF">GGI25_001248</name>
</gene>
<feature type="domain" description="C3H1-type" evidence="6">
    <location>
        <begin position="183"/>
        <end position="210"/>
    </location>
</feature>
<keyword evidence="1 4" id="KW-0479">Metal-binding</keyword>
<feature type="zinc finger region" description="C3H1-type" evidence="4">
    <location>
        <begin position="183"/>
        <end position="210"/>
    </location>
</feature>
<keyword evidence="3 4" id="KW-0862">Zinc</keyword>
<feature type="compositionally biased region" description="Polar residues" evidence="5">
    <location>
        <begin position="19"/>
        <end position="46"/>
    </location>
</feature>
<dbReference type="SUPFAM" id="SSF90229">
    <property type="entry name" value="CCCH zinc finger"/>
    <property type="match status" value="1"/>
</dbReference>
<evidence type="ECO:0000256" key="4">
    <source>
        <dbReference type="PROSITE-ProRule" id="PRU00723"/>
    </source>
</evidence>
<feature type="domain" description="C3H1-type" evidence="6">
    <location>
        <begin position="211"/>
        <end position="237"/>
    </location>
</feature>
<dbReference type="EMBL" id="JANBTW010000009">
    <property type="protein sequence ID" value="KAJ2679796.1"/>
    <property type="molecule type" value="Genomic_DNA"/>
</dbReference>
<dbReference type="OrthoDB" id="410307at2759"/>
<feature type="domain" description="C3H1-type" evidence="6">
    <location>
        <begin position="238"/>
        <end position="266"/>
    </location>
</feature>
<evidence type="ECO:0000259" key="6">
    <source>
        <dbReference type="PROSITE" id="PS50103"/>
    </source>
</evidence>
<dbReference type="Gene3D" id="4.10.1000.10">
    <property type="entry name" value="Zinc finger, CCCH-type"/>
    <property type="match status" value="2"/>
</dbReference>
<feature type="zinc finger region" description="C3H1-type" evidence="4">
    <location>
        <begin position="211"/>
        <end position="237"/>
    </location>
</feature>
<organism evidence="7 8">
    <name type="scientific">Coemansia spiralis</name>
    <dbReference type="NCBI Taxonomy" id="417178"/>
    <lineage>
        <taxon>Eukaryota</taxon>
        <taxon>Fungi</taxon>
        <taxon>Fungi incertae sedis</taxon>
        <taxon>Zoopagomycota</taxon>
        <taxon>Kickxellomycotina</taxon>
        <taxon>Kickxellomycetes</taxon>
        <taxon>Kickxellales</taxon>
        <taxon>Kickxellaceae</taxon>
        <taxon>Coemansia</taxon>
    </lineage>
</organism>
<dbReference type="InterPro" id="IPR036855">
    <property type="entry name" value="Znf_CCCH_sf"/>
</dbReference>
<dbReference type="PROSITE" id="PS50103">
    <property type="entry name" value="ZF_C3H1"/>
    <property type="match status" value="3"/>
</dbReference>
<evidence type="ECO:0000313" key="8">
    <source>
        <dbReference type="Proteomes" id="UP001151518"/>
    </source>
</evidence>
<reference evidence="7" key="1">
    <citation type="submission" date="2022-07" db="EMBL/GenBank/DDBJ databases">
        <title>Phylogenomic reconstructions and comparative analyses of Kickxellomycotina fungi.</title>
        <authorList>
            <person name="Reynolds N.K."/>
            <person name="Stajich J.E."/>
            <person name="Barry K."/>
            <person name="Grigoriev I.V."/>
            <person name="Crous P."/>
            <person name="Smith M.E."/>
        </authorList>
    </citation>
    <scope>NUCLEOTIDE SEQUENCE</scope>
    <source>
        <strain evidence="7">NRRL 3115</strain>
    </source>
</reference>
<comment type="caution">
    <text evidence="7">The sequence shown here is derived from an EMBL/GenBank/DDBJ whole genome shotgun (WGS) entry which is preliminary data.</text>
</comment>
<feature type="zinc finger region" description="C3H1-type" evidence="4">
    <location>
        <begin position="238"/>
        <end position="266"/>
    </location>
</feature>
<feature type="compositionally biased region" description="Acidic residues" evidence="5">
    <location>
        <begin position="329"/>
        <end position="345"/>
    </location>
</feature>
<evidence type="ECO:0000256" key="2">
    <source>
        <dbReference type="ARBA" id="ARBA00022771"/>
    </source>
</evidence>
<name>A0A9W8L0J2_9FUNG</name>
<evidence type="ECO:0000256" key="1">
    <source>
        <dbReference type="ARBA" id="ARBA00022723"/>
    </source>
</evidence>
<dbReference type="InterPro" id="IPR000571">
    <property type="entry name" value="Znf_CCCH"/>
</dbReference>
<dbReference type="GO" id="GO:0008270">
    <property type="term" value="F:zinc ion binding"/>
    <property type="evidence" value="ECO:0007669"/>
    <property type="project" value="UniProtKB-KW"/>
</dbReference>
<dbReference type="GO" id="GO:0005634">
    <property type="term" value="C:nucleus"/>
    <property type="evidence" value="ECO:0007669"/>
    <property type="project" value="TreeGrafter"/>
</dbReference>
<dbReference type="SMART" id="SM00356">
    <property type="entry name" value="ZnF_C3H1"/>
    <property type="match status" value="4"/>
</dbReference>
<feature type="region of interest" description="Disordered" evidence="5">
    <location>
        <begin position="19"/>
        <end position="66"/>
    </location>
</feature>
<evidence type="ECO:0000256" key="3">
    <source>
        <dbReference type="ARBA" id="ARBA00022833"/>
    </source>
</evidence>
<dbReference type="AlphaFoldDB" id="A0A9W8L0J2"/>
<accession>A0A9W8L0J2</accession>
<keyword evidence="2 4" id="KW-0863">Zinc-finger</keyword>
<dbReference type="PANTHER" id="PTHR46156">
    <property type="entry name" value="CCCH ZINGC FINGER"/>
    <property type="match status" value="1"/>
</dbReference>
<evidence type="ECO:0000256" key="5">
    <source>
        <dbReference type="SAM" id="MobiDB-lite"/>
    </source>
</evidence>
<sequence length="370" mass="42186">MSSNEDLKRQILELQTAINSYKSNGNRPSQPALRYSSSGSNRQSYRYSPIRPPGLFQPRPRPPPSRNMKLIVKNGEADSTAQYIRCGNKLTKVDAVNNKPQPTCLPKQRKVVIDGELFISKGYGKKLVRVSANKPQPEQQEQIQKQQRVVSIEGVNYVRTKKGSLVRVEALRSLGKPRIKRGPAKKRVCTKYLFGRCNKSKECRYSHKPTPETVPVCLHFQRGMCTNVDCPFIHIKVNPNAPICRDFVYEGFCTKGAKCPHRHVWECPDWVEKGRCSKTKCQLPHPPLKTGDDYVEGDEQLLQRYAQRPVFGKQQDNTDDYSSGSEISDGNDDSDSLEQDLAEDEAEELLKWYDDNYLEPAQLEHQNTED</sequence>
<proteinExistence type="predicted"/>
<dbReference type="PANTHER" id="PTHR46156:SF1">
    <property type="entry name" value="ZINC FINGER CCCH DOMAIN-CONTAINING PROTEIN 3"/>
    <property type="match status" value="1"/>
</dbReference>